<keyword evidence="3" id="KW-0813">Transport</keyword>
<organism evidence="9 10">
    <name type="scientific">Pontimonas salivibrio</name>
    <dbReference type="NCBI Taxonomy" id="1159327"/>
    <lineage>
        <taxon>Bacteria</taxon>
        <taxon>Bacillati</taxon>
        <taxon>Actinomycetota</taxon>
        <taxon>Actinomycetes</taxon>
        <taxon>Micrococcales</taxon>
        <taxon>Microbacteriaceae</taxon>
        <taxon>Pontimonas</taxon>
    </lineage>
</organism>
<feature type="transmembrane region" description="Helical" evidence="8">
    <location>
        <begin position="57"/>
        <end position="83"/>
    </location>
</feature>
<evidence type="ECO:0000256" key="7">
    <source>
        <dbReference type="ARBA" id="ARBA00023136"/>
    </source>
</evidence>
<sequence>MRASDSSSAEARGQGLQVALAVSLYGVSFGALAVISGFSLWQTMVLSLVMFSGASQFALIGIIASGGAAAGLAAVLSAGLLGVRNSLYSLRMSPLLGVRGGLRILAAHLTIDESTAVGSAQTSVESSRVGFWTTGIALFLGWNAMTLLGAILGDILGDVRTYGLDAAAAAAFLGLVWPWLTRGEPVVVAVSAAVVTVALVPALPAGVPVLIVALGAIVFGLYRHRVAPHAPPREEAI</sequence>
<dbReference type="Pfam" id="PF03591">
    <property type="entry name" value="AzlC"/>
    <property type="match status" value="1"/>
</dbReference>
<keyword evidence="6 8" id="KW-1133">Transmembrane helix</keyword>
<feature type="transmembrane region" description="Helical" evidence="8">
    <location>
        <begin position="20"/>
        <end position="41"/>
    </location>
</feature>
<protein>
    <submittedName>
        <fullName evidence="9">Azaleucine resistance exporter subunit AzlC</fullName>
    </submittedName>
</protein>
<evidence type="ECO:0000256" key="4">
    <source>
        <dbReference type="ARBA" id="ARBA00022475"/>
    </source>
</evidence>
<keyword evidence="7 8" id="KW-0472">Membrane</keyword>
<evidence type="ECO:0000313" key="10">
    <source>
        <dbReference type="Proteomes" id="UP000243077"/>
    </source>
</evidence>
<feature type="transmembrane region" description="Helical" evidence="8">
    <location>
        <begin position="186"/>
        <end position="219"/>
    </location>
</feature>
<name>A0A2L2BQ76_9MICO</name>
<comment type="similarity">
    <text evidence="2">Belongs to the AzlC family.</text>
</comment>
<dbReference type="RefSeq" id="WP_211286341.1">
    <property type="nucleotide sequence ID" value="NZ_CP026923.1"/>
</dbReference>
<proteinExistence type="inferred from homology"/>
<dbReference type="PANTHER" id="PTHR34979">
    <property type="entry name" value="INNER MEMBRANE PROTEIN YGAZ"/>
    <property type="match status" value="1"/>
</dbReference>
<keyword evidence="10" id="KW-1185">Reference proteome</keyword>
<dbReference type="Proteomes" id="UP000243077">
    <property type="component" value="Chromosome"/>
</dbReference>
<comment type="subcellular location">
    <subcellularLocation>
        <location evidence="1">Cell membrane</location>
        <topology evidence="1">Multi-pass membrane protein</topology>
    </subcellularLocation>
</comment>
<evidence type="ECO:0000256" key="3">
    <source>
        <dbReference type="ARBA" id="ARBA00022448"/>
    </source>
</evidence>
<dbReference type="PANTHER" id="PTHR34979:SF1">
    <property type="entry name" value="INNER MEMBRANE PROTEIN YGAZ"/>
    <property type="match status" value="1"/>
</dbReference>
<feature type="transmembrane region" description="Helical" evidence="8">
    <location>
        <begin position="162"/>
        <end position="180"/>
    </location>
</feature>
<evidence type="ECO:0000256" key="5">
    <source>
        <dbReference type="ARBA" id="ARBA00022692"/>
    </source>
</evidence>
<evidence type="ECO:0000256" key="2">
    <source>
        <dbReference type="ARBA" id="ARBA00010735"/>
    </source>
</evidence>
<feature type="transmembrane region" description="Helical" evidence="8">
    <location>
        <begin position="131"/>
        <end position="150"/>
    </location>
</feature>
<evidence type="ECO:0000313" key="9">
    <source>
        <dbReference type="EMBL" id="AVG23804.1"/>
    </source>
</evidence>
<gene>
    <name evidence="9" type="ORF">C3B54_11826</name>
</gene>
<dbReference type="EMBL" id="CP026923">
    <property type="protein sequence ID" value="AVG23804.1"/>
    <property type="molecule type" value="Genomic_DNA"/>
</dbReference>
<dbReference type="GO" id="GO:0005886">
    <property type="term" value="C:plasma membrane"/>
    <property type="evidence" value="ECO:0007669"/>
    <property type="project" value="UniProtKB-SubCell"/>
</dbReference>
<dbReference type="KEGG" id="psai:C3B54_11826"/>
<evidence type="ECO:0000256" key="8">
    <source>
        <dbReference type="SAM" id="Phobius"/>
    </source>
</evidence>
<accession>A0A2L2BQ76</accession>
<reference evidence="9 10" key="1">
    <citation type="submission" date="2018-02" db="EMBL/GenBank/DDBJ databases">
        <title>Complete genome of the streamlined marine actinobacterium Pontimonas salivibrio CL-TW6 adapted to coastal planktonic lifestype.</title>
        <authorList>
            <person name="Cho B.C."/>
            <person name="Hardies S.C."/>
            <person name="Jang G.I."/>
            <person name="Hwang C.Y."/>
        </authorList>
    </citation>
    <scope>NUCLEOTIDE SEQUENCE [LARGE SCALE GENOMIC DNA]</scope>
    <source>
        <strain evidence="9 10">CL-TW6</strain>
    </source>
</reference>
<dbReference type="InterPro" id="IPR011606">
    <property type="entry name" value="Brnchd-chn_aa_trnsp_permease"/>
</dbReference>
<dbReference type="GO" id="GO:1903785">
    <property type="term" value="P:L-valine transmembrane transport"/>
    <property type="evidence" value="ECO:0007669"/>
    <property type="project" value="TreeGrafter"/>
</dbReference>
<dbReference type="AlphaFoldDB" id="A0A2L2BQ76"/>
<keyword evidence="5 8" id="KW-0812">Transmembrane</keyword>
<evidence type="ECO:0000256" key="6">
    <source>
        <dbReference type="ARBA" id="ARBA00022989"/>
    </source>
</evidence>
<evidence type="ECO:0000256" key="1">
    <source>
        <dbReference type="ARBA" id="ARBA00004651"/>
    </source>
</evidence>
<keyword evidence="4" id="KW-1003">Cell membrane</keyword>